<dbReference type="EMBL" id="MHMM01000006">
    <property type="protein sequence ID" value="OGZ27480.1"/>
    <property type="molecule type" value="Genomic_DNA"/>
</dbReference>
<protein>
    <recommendedName>
        <fullName evidence="5">PilN domain-containing protein</fullName>
    </recommendedName>
</protein>
<evidence type="ECO:0000256" key="2">
    <source>
        <dbReference type="SAM" id="Phobius"/>
    </source>
</evidence>
<comment type="caution">
    <text evidence="3">The sequence shown here is derived from an EMBL/GenBank/DDBJ whole genome shotgun (WGS) entry which is preliminary data.</text>
</comment>
<accession>A0A1G2EQ59</accession>
<evidence type="ECO:0000313" key="4">
    <source>
        <dbReference type="Proteomes" id="UP000177740"/>
    </source>
</evidence>
<organism evidence="3 4">
    <name type="scientific">Candidatus Nealsonbacteria bacterium RIFOXYB1_FULL_40_15</name>
    <dbReference type="NCBI Taxonomy" id="1801677"/>
    <lineage>
        <taxon>Bacteria</taxon>
        <taxon>Candidatus Nealsoniibacteriota</taxon>
    </lineage>
</organism>
<gene>
    <name evidence="3" type="ORF">A2365_03345</name>
</gene>
<keyword evidence="2" id="KW-0812">Transmembrane</keyword>
<name>A0A1G2EQ59_9BACT</name>
<feature type="coiled-coil region" evidence="1">
    <location>
        <begin position="49"/>
        <end position="83"/>
    </location>
</feature>
<dbReference type="Proteomes" id="UP000177740">
    <property type="component" value="Unassembled WGS sequence"/>
</dbReference>
<evidence type="ECO:0000313" key="3">
    <source>
        <dbReference type="EMBL" id="OGZ27480.1"/>
    </source>
</evidence>
<keyword evidence="1" id="KW-0175">Coiled coil</keyword>
<dbReference type="STRING" id="1801677.A2365_03345"/>
<reference evidence="3 4" key="1">
    <citation type="journal article" date="2016" name="Nat. Commun.">
        <title>Thousands of microbial genomes shed light on interconnected biogeochemical processes in an aquifer system.</title>
        <authorList>
            <person name="Anantharaman K."/>
            <person name="Brown C.T."/>
            <person name="Hug L.A."/>
            <person name="Sharon I."/>
            <person name="Castelle C.J."/>
            <person name="Probst A.J."/>
            <person name="Thomas B.C."/>
            <person name="Singh A."/>
            <person name="Wilkins M.J."/>
            <person name="Karaoz U."/>
            <person name="Brodie E.L."/>
            <person name="Williams K.H."/>
            <person name="Hubbard S.S."/>
            <person name="Banfield J.F."/>
        </authorList>
    </citation>
    <scope>NUCLEOTIDE SEQUENCE [LARGE SCALE GENOMIC DNA]</scope>
</reference>
<sequence>MAISLTKKRTAPAPGWAIAVLVVFVIIILALLGSYIYFSVKNSRVDEKVSQLESEAFSYENKIKEKEGEVSLVQQRIEDFKKLMSGHRELANIFEFLEAKTMPSIRFRSFDFNEIKEKEAIVMDGTGPSFIAVGQQIDIFKKDPAVSRISLLSISITDEGEVNFSVDIGFRPDFFFPQTNGSI</sequence>
<evidence type="ECO:0008006" key="5">
    <source>
        <dbReference type="Google" id="ProtNLM"/>
    </source>
</evidence>
<evidence type="ECO:0000256" key="1">
    <source>
        <dbReference type="SAM" id="Coils"/>
    </source>
</evidence>
<keyword evidence="2" id="KW-0472">Membrane</keyword>
<keyword evidence="2" id="KW-1133">Transmembrane helix</keyword>
<proteinExistence type="predicted"/>
<feature type="transmembrane region" description="Helical" evidence="2">
    <location>
        <begin position="16"/>
        <end position="38"/>
    </location>
</feature>
<dbReference type="AlphaFoldDB" id="A0A1G2EQ59"/>